<dbReference type="Proteomes" id="UP000002601">
    <property type="component" value="Chromosome"/>
</dbReference>
<dbReference type="eggNOG" id="ENOG5032UER">
    <property type="taxonomic scope" value="Bacteria"/>
</dbReference>
<sequence>MLKLLLISLISIGSLAFASKCRAESKNDGKYASRTLENGTTVKLIVGETVIPALLNDSKSAQALIAKLPYTVELQRYAHDYCGVMSDGLPYDKSDLRDGWLDGDIAFAVSGNYFTILYKDEDISEQFDGIVNMGIIKAPLSIMDTLAESISLRIERD</sequence>
<keyword evidence="1" id="KW-0732">Signal</keyword>
<feature type="domain" description="Cyclophilin-like" evidence="2">
    <location>
        <begin position="45"/>
        <end position="155"/>
    </location>
</feature>
<evidence type="ECO:0000256" key="1">
    <source>
        <dbReference type="SAM" id="SignalP"/>
    </source>
</evidence>
<dbReference type="STRING" id="526222.Desal_3562"/>
<evidence type="ECO:0000313" key="4">
    <source>
        <dbReference type="Proteomes" id="UP000002601"/>
    </source>
</evidence>
<dbReference type="InterPro" id="IPR029000">
    <property type="entry name" value="Cyclophilin-like_dom_sf"/>
</dbReference>
<feature type="chain" id="PRO_5002962817" description="Cyclophilin-like domain-containing protein" evidence="1">
    <location>
        <begin position="24"/>
        <end position="157"/>
    </location>
</feature>
<evidence type="ECO:0000313" key="3">
    <source>
        <dbReference type="EMBL" id="ACS81608.1"/>
    </source>
</evidence>
<protein>
    <recommendedName>
        <fullName evidence="2">Cyclophilin-like domain-containing protein</fullName>
    </recommendedName>
</protein>
<dbReference type="Gene3D" id="2.40.100.20">
    <property type="match status" value="1"/>
</dbReference>
<feature type="signal peptide" evidence="1">
    <location>
        <begin position="1"/>
        <end position="23"/>
    </location>
</feature>
<keyword evidence="4" id="KW-1185">Reference proteome</keyword>
<organism evidence="3 4">
    <name type="scientific">Maridesulfovibrio salexigens (strain ATCC 14822 / DSM 2638 / NCIMB 8403 / VKM B-1763)</name>
    <name type="common">Desulfovibrio salexigens</name>
    <dbReference type="NCBI Taxonomy" id="526222"/>
    <lineage>
        <taxon>Bacteria</taxon>
        <taxon>Pseudomonadati</taxon>
        <taxon>Thermodesulfobacteriota</taxon>
        <taxon>Desulfovibrionia</taxon>
        <taxon>Desulfovibrionales</taxon>
        <taxon>Desulfovibrionaceae</taxon>
        <taxon>Maridesulfovibrio</taxon>
    </lineage>
</organism>
<dbReference type="HOGENOM" id="CLU_133050_0_0_7"/>
<accession>C6BTC7</accession>
<gene>
    <name evidence="3" type="ordered locus">Desal_3562</name>
</gene>
<dbReference type="SUPFAM" id="SSF50891">
    <property type="entry name" value="Cyclophilin-like"/>
    <property type="match status" value="1"/>
</dbReference>
<dbReference type="Pfam" id="PF18050">
    <property type="entry name" value="Cyclophil_like2"/>
    <property type="match status" value="1"/>
</dbReference>
<name>C6BTC7_MARSD</name>
<proteinExistence type="predicted"/>
<dbReference type="KEGG" id="dsa:Desal_3562"/>
<evidence type="ECO:0000259" key="2">
    <source>
        <dbReference type="Pfam" id="PF18050"/>
    </source>
</evidence>
<reference evidence="3 4" key="1">
    <citation type="submission" date="2009-06" db="EMBL/GenBank/DDBJ databases">
        <title>Complete sequence of Desulfovibrio salexigens DSM 2638.</title>
        <authorList>
            <consortium name="US DOE Joint Genome Institute"/>
            <person name="Lucas S."/>
            <person name="Copeland A."/>
            <person name="Lapidus A."/>
            <person name="Glavina del Rio T."/>
            <person name="Tice H."/>
            <person name="Bruce D."/>
            <person name="Goodwin L."/>
            <person name="Pitluck S."/>
            <person name="Munk A.C."/>
            <person name="Brettin T."/>
            <person name="Detter J.C."/>
            <person name="Han C."/>
            <person name="Tapia R."/>
            <person name="Larimer F."/>
            <person name="Land M."/>
            <person name="Hauser L."/>
            <person name="Kyrpides N."/>
            <person name="Anderson I."/>
            <person name="Wall J.D."/>
            <person name="Arkin A.P."/>
            <person name="Dehal P."/>
            <person name="Chivian D."/>
            <person name="Giles B."/>
            <person name="Hazen T.C."/>
        </authorList>
    </citation>
    <scope>NUCLEOTIDE SEQUENCE [LARGE SCALE GENOMIC DNA]</scope>
    <source>
        <strain evidence="4">ATCC 14822 / DSM 2638 / NCIMB 8403 / VKM B-1763</strain>
    </source>
</reference>
<dbReference type="EMBL" id="CP001649">
    <property type="protein sequence ID" value="ACS81608.1"/>
    <property type="molecule type" value="Genomic_DNA"/>
</dbReference>
<dbReference type="RefSeq" id="WP_015853424.1">
    <property type="nucleotide sequence ID" value="NC_012881.1"/>
</dbReference>
<dbReference type="AlphaFoldDB" id="C6BTC7"/>
<dbReference type="OrthoDB" id="9801466at2"/>
<dbReference type="InterPro" id="IPR041183">
    <property type="entry name" value="Cyclophilin-like"/>
</dbReference>